<proteinExistence type="predicted"/>
<dbReference type="Proteomes" id="UP000234473">
    <property type="component" value="Unassembled WGS sequence"/>
</dbReference>
<reference evidence="4 5" key="2">
    <citation type="submission" date="2018-01" db="EMBL/GenBank/DDBJ databases">
        <title>Genomic study of Klebsiella pneumoniae.</title>
        <authorList>
            <person name="Yang Y."/>
            <person name="Bicalho R."/>
        </authorList>
    </citation>
    <scope>NUCLEOTIDE SEQUENCE [LARGE SCALE GENOMIC DNA]</scope>
    <source>
        <strain evidence="3 5">A5</strain>
        <strain evidence="2 4">A8</strain>
    </source>
</reference>
<dbReference type="RefSeq" id="WP_001567381.1">
    <property type="nucleotide sequence ID" value="NZ_BIHQ01000047.1"/>
</dbReference>
<dbReference type="SUPFAM" id="SSF159871">
    <property type="entry name" value="YdgH-like"/>
    <property type="match status" value="1"/>
</dbReference>
<dbReference type="AlphaFoldDB" id="A0A2N4Z2L6"/>
<dbReference type="InterPro" id="IPR036275">
    <property type="entry name" value="YdgH-like_sf"/>
</dbReference>
<comment type="caution">
    <text evidence="2">The sequence shown here is derived from an EMBL/GenBank/DDBJ whole genome shotgun (WGS) entry which is preliminary data.</text>
</comment>
<sequence length="86" mass="9498">MKALINDVIAVFTRKAHGPVIIKSDLTEEEKAALVPVRTLSVGWVSSVDELEREVIREALEHGAAAYLISELEQARFVHARATLFA</sequence>
<evidence type="ECO:0000313" key="3">
    <source>
        <dbReference type="EMBL" id="PLP46602.1"/>
    </source>
</evidence>
<dbReference type="EMBL" id="PICB01000366">
    <property type="protein sequence ID" value="PLP46602.1"/>
    <property type="molecule type" value="Genomic_DNA"/>
</dbReference>
<evidence type="ECO:0000313" key="1">
    <source>
        <dbReference type="EMBL" id="MEC6060495.1"/>
    </source>
</evidence>
<reference evidence="1" key="4">
    <citation type="submission" date="2024-01" db="EMBL/GenBank/DDBJ databases">
        <authorList>
            <person name="Macesic N."/>
        </authorList>
    </citation>
    <scope>NUCLEOTIDE SEQUENCE</scope>
    <source>
        <strain evidence="1">CPO071</strain>
    </source>
</reference>
<reference evidence="4 5" key="1">
    <citation type="submission" date="2017-11" db="EMBL/GenBank/DDBJ databases">
        <authorList>
            <person name="Han C.G."/>
        </authorList>
    </citation>
    <scope>NUCLEOTIDE SEQUENCE [LARGE SCALE GENOMIC DNA]</scope>
    <source>
        <strain evidence="3 5">A5</strain>
        <strain evidence="2 4">A8</strain>
    </source>
</reference>
<reference evidence="1" key="3">
    <citation type="journal article" date="2023" name="Nat. Commun.">
        <title>Genomic dissection of endemic carbapenem resistance reveals metallo-beta-lactamase dissemination through clonal, plasmid and integron transfer.</title>
        <authorList>
            <person name="Macesic N."/>
            <person name="Hawkey J."/>
            <person name="Vezina B."/>
            <person name="Wisniewski J.A."/>
            <person name="Cottingham H."/>
            <person name="Blakeway L.V."/>
            <person name="Harshegyi T."/>
            <person name="Pragastis K."/>
            <person name="Badoordeen G.Z."/>
            <person name="Dennison A."/>
            <person name="Spelman D.W."/>
            <person name="Jenney A.W.J."/>
            <person name="Peleg A.Y."/>
        </authorList>
    </citation>
    <scope>NUCLEOTIDE SEQUENCE</scope>
    <source>
        <strain evidence="1">CPO071</strain>
    </source>
</reference>
<evidence type="ECO:0000313" key="5">
    <source>
        <dbReference type="Proteomes" id="UP000234473"/>
    </source>
</evidence>
<dbReference type="EMBL" id="PIDP01000331">
    <property type="protein sequence ID" value="PLM95088.1"/>
    <property type="molecule type" value="Genomic_DNA"/>
</dbReference>
<gene>
    <name evidence="3" type="ORF">CWM98_09370</name>
    <name evidence="2" type="ORF">CWN47_12010</name>
    <name evidence="1" type="ORF">QAB22_028990</name>
</gene>
<organism evidence="2 4">
    <name type="scientific">Klebsiella variicola</name>
    <dbReference type="NCBI Taxonomy" id="244366"/>
    <lineage>
        <taxon>Bacteria</taxon>
        <taxon>Pseudomonadati</taxon>
        <taxon>Pseudomonadota</taxon>
        <taxon>Gammaproteobacteria</taxon>
        <taxon>Enterobacterales</taxon>
        <taxon>Enterobacteriaceae</taxon>
        <taxon>Klebsiella/Raoultella group</taxon>
        <taxon>Klebsiella</taxon>
        <taxon>Klebsiella pneumoniae complex</taxon>
    </lineage>
</organism>
<dbReference type="Proteomes" id="UP000234412">
    <property type="component" value="Unassembled WGS sequence"/>
</dbReference>
<dbReference type="EMBL" id="JARTTN020000002">
    <property type="protein sequence ID" value="MEC6060495.1"/>
    <property type="molecule type" value="Genomic_DNA"/>
</dbReference>
<dbReference type="Proteomes" id="UP001176846">
    <property type="component" value="Unassembled WGS sequence"/>
</dbReference>
<protein>
    <submittedName>
        <fullName evidence="2">DUF1471 domain-containing protein</fullName>
    </submittedName>
</protein>
<name>A0A2N4Z2L6_KLEVA</name>
<accession>A0A2N4Z2L6</accession>
<evidence type="ECO:0000313" key="2">
    <source>
        <dbReference type="EMBL" id="PLM95088.1"/>
    </source>
</evidence>
<evidence type="ECO:0000313" key="4">
    <source>
        <dbReference type="Proteomes" id="UP000234412"/>
    </source>
</evidence>